<evidence type="ECO:0000259" key="1">
    <source>
        <dbReference type="PROSITE" id="PS51186"/>
    </source>
</evidence>
<dbReference type="Proteomes" id="UP000256913">
    <property type="component" value="Unassembled WGS sequence"/>
</dbReference>
<evidence type="ECO:0000313" key="3">
    <source>
        <dbReference type="Proteomes" id="UP000256913"/>
    </source>
</evidence>
<dbReference type="SUPFAM" id="SSF55729">
    <property type="entry name" value="Acyl-CoA N-acyltransferases (Nat)"/>
    <property type="match status" value="1"/>
</dbReference>
<comment type="caution">
    <text evidence="2">The sequence shown here is derived from an EMBL/GenBank/DDBJ whole genome shotgun (WGS) entry which is preliminary data.</text>
</comment>
<name>A0A3D9ZPX9_9ACTN</name>
<dbReference type="OrthoDB" id="342444at2"/>
<reference evidence="2 3" key="1">
    <citation type="submission" date="2018-08" db="EMBL/GenBank/DDBJ databases">
        <title>Sequencing the genomes of 1000 actinobacteria strains.</title>
        <authorList>
            <person name="Klenk H.-P."/>
        </authorList>
    </citation>
    <scope>NUCLEOTIDE SEQUENCE [LARGE SCALE GENOMIC DNA]</scope>
    <source>
        <strain evidence="2 3">DSM 44099</strain>
    </source>
</reference>
<organism evidence="2 3">
    <name type="scientific">Asanoa ferruginea</name>
    <dbReference type="NCBI Taxonomy" id="53367"/>
    <lineage>
        <taxon>Bacteria</taxon>
        <taxon>Bacillati</taxon>
        <taxon>Actinomycetota</taxon>
        <taxon>Actinomycetes</taxon>
        <taxon>Micromonosporales</taxon>
        <taxon>Micromonosporaceae</taxon>
        <taxon>Asanoa</taxon>
    </lineage>
</organism>
<feature type="domain" description="N-acetyltransferase" evidence="1">
    <location>
        <begin position="1"/>
        <end position="182"/>
    </location>
</feature>
<sequence length="242" mass="26869">MEIVTRVDRPDLDEIAAEVFRERWPEFIFHDDVPKKYLSRVEEHFGGYDIVVLDGGAVVAGGWGVPLAWNGSVDDLPSGYDDAMVRAVEGHEAGTAPTALSFMAAAVSSAHDRRGLATVVLAELTRRAREAGLAHVIAPLRPTWKHRYPLVKMADYAGWTRADGLSVDPWIRTHQRMGARVLGPAPRSMVIEGTVAEWESWADMLFPVTGDYVVPDALNLVSIDRERDRGVYVEENLWVQHG</sequence>
<keyword evidence="3" id="KW-1185">Reference proteome</keyword>
<protein>
    <recommendedName>
        <fullName evidence="1">N-acetyltransferase domain-containing protein</fullName>
    </recommendedName>
</protein>
<proteinExistence type="predicted"/>
<gene>
    <name evidence="2" type="ORF">DFJ67_4550</name>
</gene>
<dbReference type="PROSITE" id="PS51186">
    <property type="entry name" value="GNAT"/>
    <property type="match status" value="1"/>
</dbReference>
<dbReference type="AlphaFoldDB" id="A0A3D9ZPX9"/>
<dbReference type="RefSeq" id="WP_116069805.1">
    <property type="nucleotide sequence ID" value="NZ_BONB01000120.1"/>
</dbReference>
<accession>A0A3D9ZPX9</accession>
<dbReference type="EMBL" id="QUMQ01000001">
    <property type="protein sequence ID" value="REF98532.1"/>
    <property type="molecule type" value="Genomic_DNA"/>
</dbReference>
<dbReference type="InterPro" id="IPR016181">
    <property type="entry name" value="Acyl_CoA_acyltransferase"/>
</dbReference>
<dbReference type="GO" id="GO:0016747">
    <property type="term" value="F:acyltransferase activity, transferring groups other than amino-acyl groups"/>
    <property type="evidence" value="ECO:0007669"/>
    <property type="project" value="InterPro"/>
</dbReference>
<dbReference type="Gene3D" id="3.40.630.30">
    <property type="match status" value="1"/>
</dbReference>
<dbReference type="InterPro" id="IPR000182">
    <property type="entry name" value="GNAT_dom"/>
</dbReference>
<evidence type="ECO:0000313" key="2">
    <source>
        <dbReference type="EMBL" id="REF98532.1"/>
    </source>
</evidence>